<dbReference type="RefSeq" id="WP_100254078.1">
    <property type="nucleotide sequence ID" value="NZ_CP015819.1"/>
</dbReference>
<dbReference type="Proteomes" id="UP000231179">
    <property type="component" value="Chromosome"/>
</dbReference>
<evidence type="ECO:0000256" key="4">
    <source>
        <dbReference type="RuleBase" id="RU366007"/>
    </source>
</evidence>
<comment type="function">
    <text evidence="4">The pyruvate dehydrogenase complex catalyzes the overall conversion of pyruvate to acetyl-CoA and CO(2). It contains multiple copies of three enzymatic components: pyruvate dehydrogenase (E1), dihydrolipoamide acetyltransferase (E2) and lipoamide dehydrogenase (E3).</text>
</comment>
<comment type="cofactor">
    <cofactor evidence="1 4">
        <name>thiamine diphosphate</name>
        <dbReference type="ChEBI" id="CHEBI:58937"/>
    </cofactor>
</comment>
<keyword evidence="2 4" id="KW-0560">Oxidoreductase</keyword>
<evidence type="ECO:0000313" key="6">
    <source>
        <dbReference type="EMBL" id="ATX70514.1"/>
    </source>
</evidence>
<dbReference type="NCBIfam" id="TIGR03181">
    <property type="entry name" value="PDH_E1_alph_x"/>
    <property type="match status" value="1"/>
</dbReference>
<dbReference type="Gene3D" id="3.40.50.970">
    <property type="match status" value="1"/>
</dbReference>
<dbReference type="KEGG" id="scla:SCLARK_00326"/>
<feature type="domain" description="Dehydrogenase E1 component" evidence="5">
    <location>
        <begin position="42"/>
        <end position="329"/>
    </location>
</feature>
<dbReference type="InterPro" id="IPR017596">
    <property type="entry name" value="PdhA/BkdA"/>
</dbReference>
<keyword evidence="7" id="KW-1185">Reference proteome</keyword>
<name>A0A1Y0L035_9MOLU</name>
<dbReference type="GO" id="GO:0004739">
    <property type="term" value="F:pyruvate dehydrogenase (acetyl-transferring) activity"/>
    <property type="evidence" value="ECO:0007669"/>
    <property type="project" value="UniProtKB-UniRule"/>
</dbReference>
<sequence length="369" mass="41441">MKYINKFDPQKDQVVRILDVDGKVIDEKLLPKISDKQLIEAYKLMNLSRRQDDFQNKAQRQGRLLSFLSSTGQEACEVAYALAMVKGQDWLAPGYRNNAAWLTAGMPMHNIMMYWMGNEFGGQSPQGVNLLPPNIIIGSQYSQAVGIAFAEKYKKTNGVALTSTGDGGMSEGEVYESMNFAKLHELPVVFICENNKWAISTPYAKSTKSLNVAVKGIAVGIPGIKVDGNDFLASYAVASEAIEFARQGNGPVLIEFDTYRLGAHSSSDNPDIYRPKPEYEEALTKDPLIRMKKYLIDKKLWTEKKQTALDEEQDLFIRQEFDYAEAHKDYPLEDVFNYLYETKTPELEAQYQEAAAFFAANPNAKGGHH</sequence>
<proteinExistence type="predicted"/>
<dbReference type="CDD" id="cd02000">
    <property type="entry name" value="TPP_E1_PDC_ADC_BCADC"/>
    <property type="match status" value="1"/>
</dbReference>
<dbReference type="Pfam" id="PF00676">
    <property type="entry name" value="E1_dh"/>
    <property type="match status" value="1"/>
</dbReference>
<evidence type="ECO:0000256" key="1">
    <source>
        <dbReference type="ARBA" id="ARBA00001964"/>
    </source>
</evidence>
<dbReference type="GO" id="GO:0009083">
    <property type="term" value="P:branched-chain amino acid catabolic process"/>
    <property type="evidence" value="ECO:0007669"/>
    <property type="project" value="TreeGrafter"/>
</dbReference>
<gene>
    <name evidence="6" type="primary">pdhA</name>
    <name evidence="6" type="ORF">SCLAR_v1c01830</name>
</gene>
<organism evidence="6 7">
    <name type="scientific">Spiroplasma clarkii</name>
    <dbReference type="NCBI Taxonomy" id="2139"/>
    <lineage>
        <taxon>Bacteria</taxon>
        <taxon>Bacillati</taxon>
        <taxon>Mycoplasmatota</taxon>
        <taxon>Mollicutes</taxon>
        <taxon>Entomoplasmatales</taxon>
        <taxon>Spiroplasmataceae</taxon>
        <taxon>Spiroplasma</taxon>
    </lineage>
</organism>
<accession>A0A1Y0L035</accession>
<keyword evidence="3 4" id="KW-0786">Thiamine pyrophosphate</keyword>
<protein>
    <recommendedName>
        <fullName evidence="4">Pyruvate dehydrogenase E1 component subunit alpha</fullName>
        <ecNumber evidence="4">1.2.4.1</ecNumber>
    </recommendedName>
</protein>
<evidence type="ECO:0000256" key="2">
    <source>
        <dbReference type="ARBA" id="ARBA00023002"/>
    </source>
</evidence>
<dbReference type="AlphaFoldDB" id="A0A1Y0L035"/>
<keyword evidence="4 6" id="KW-0670">Pyruvate</keyword>
<dbReference type="EC" id="1.2.4.1" evidence="4"/>
<reference evidence="6 7" key="1">
    <citation type="submission" date="2017-11" db="EMBL/GenBank/DDBJ databases">
        <title>Complete genome sequence of Spiroplasma clarkii CN-5 (DSM 19994).</title>
        <authorList>
            <person name="Tsai Y.-M."/>
            <person name="Chang A."/>
            <person name="Lo W.-S."/>
            <person name="Kuo C.-H."/>
        </authorList>
    </citation>
    <scope>NUCLEOTIDE SEQUENCE [LARGE SCALE GENOMIC DNA]</scope>
    <source>
        <strain evidence="6 7">CN-5</strain>
    </source>
</reference>
<evidence type="ECO:0000259" key="5">
    <source>
        <dbReference type="Pfam" id="PF00676"/>
    </source>
</evidence>
<dbReference type="EMBL" id="CP024870">
    <property type="protein sequence ID" value="ATX70514.1"/>
    <property type="molecule type" value="Genomic_DNA"/>
</dbReference>
<comment type="catalytic activity">
    <reaction evidence="4">
        <text>N(6)-[(R)-lipoyl]-L-lysyl-[protein] + pyruvate + H(+) = N(6)-[(R)-S(8)-acetyldihydrolipoyl]-L-lysyl-[protein] + CO2</text>
        <dbReference type="Rhea" id="RHEA:19189"/>
        <dbReference type="Rhea" id="RHEA-COMP:10474"/>
        <dbReference type="Rhea" id="RHEA-COMP:10478"/>
        <dbReference type="ChEBI" id="CHEBI:15361"/>
        <dbReference type="ChEBI" id="CHEBI:15378"/>
        <dbReference type="ChEBI" id="CHEBI:16526"/>
        <dbReference type="ChEBI" id="CHEBI:83099"/>
        <dbReference type="ChEBI" id="CHEBI:83111"/>
        <dbReference type="EC" id="1.2.4.1"/>
    </reaction>
</comment>
<dbReference type="InterPro" id="IPR001017">
    <property type="entry name" value="DH_E1"/>
</dbReference>
<dbReference type="InterPro" id="IPR050771">
    <property type="entry name" value="Alpha-ketoacid_DH_E1_comp"/>
</dbReference>
<dbReference type="OrthoDB" id="9766715at2"/>
<comment type="subunit">
    <text evidence="4">Heterodimer of an alpha and a beta chain.</text>
</comment>
<dbReference type="InterPro" id="IPR029061">
    <property type="entry name" value="THDP-binding"/>
</dbReference>
<dbReference type="PANTHER" id="PTHR43380">
    <property type="entry name" value="2-OXOISOVALERATE DEHYDROGENASE SUBUNIT ALPHA, MITOCHONDRIAL"/>
    <property type="match status" value="1"/>
</dbReference>
<dbReference type="PANTHER" id="PTHR43380:SF1">
    <property type="entry name" value="2-OXOISOVALERATE DEHYDROGENASE SUBUNIT ALPHA, MITOCHONDRIAL"/>
    <property type="match status" value="1"/>
</dbReference>
<evidence type="ECO:0000256" key="3">
    <source>
        <dbReference type="ARBA" id="ARBA00023052"/>
    </source>
</evidence>
<evidence type="ECO:0000313" key="7">
    <source>
        <dbReference type="Proteomes" id="UP000231179"/>
    </source>
</evidence>
<dbReference type="SUPFAM" id="SSF52518">
    <property type="entry name" value="Thiamin diphosphate-binding fold (THDP-binding)"/>
    <property type="match status" value="1"/>
</dbReference>